<reference evidence="1 2" key="1">
    <citation type="submission" date="2018-06" db="EMBL/GenBank/DDBJ databases">
        <title>Flavobacterium sp IMCC34762, genome.</title>
        <authorList>
            <person name="Joung Y."/>
            <person name="Cho J."/>
            <person name="Song J."/>
        </authorList>
    </citation>
    <scope>NUCLEOTIDE SEQUENCE [LARGE SCALE GENOMIC DNA]</scope>
    <source>
        <strain evidence="1 2">IMCC34762</strain>
    </source>
</reference>
<proteinExistence type="predicted"/>
<name>A0A2W7VMG1_9FLAO</name>
<accession>A0A2W7VMG1</accession>
<evidence type="ECO:0000313" key="2">
    <source>
        <dbReference type="Proteomes" id="UP000249177"/>
    </source>
</evidence>
<organism evidence="1 2">
    <name type="scientific">Flavobacterium aquariorum</name>
    <dbReference type="NCBI Taxonomy" id="2217670"/>
    <lineage>
        <taxon>Bacteria</taxon>
        <taxon>Pseudomonadati</taxon>
        <taxon>Bacteroidota</taxon>
        <taxon>Flavobacteriia</taxon>
        <taxon>Flavobacteriales</taxon>
        <taxon>Flavobacteriaceae</taxon>
        <taxon>Flavobacterium</taxon>
    </lineage>
</organism>
<dbReference type="AlphaFoldDB" id="A0A2W7VMG1"/>
<protein>
    <submittedName>
        <fullName evidence="1">Uncharacterized protein</fullName>
    </submittedName>
</protein>
<evidence type="ECO:0000313" key="1">
    <source>
        <dbReference type="EMBL" id="PZX93332.1"/>
    </source>
</evidence>
<comment type="caution">
    <text evidence="1">The sequence shown here is derived from an EMBL/GenBank/DDBJ whole genome shotgun (WGS) entry which is preliminary data.</text>
</comment>
<dbReference type="EMBL" id="QKXH01000006">
    <property type="protein sequence ID" value="PZX93332.1"/>
    <property type="molecule type" value="Genomic_DNA"/>
</dbReference>
<sequence length="77" mass="9041">MYKQNNSKQEISKTDYSKYLMQYKKADKPLGNDIKFVSTFKNKKSKAEAKSLAISKKVLKILPPRSHFYRKVPNRSK</sequence>
<keyword evidence="2" id="KW-1185">Reference proteome</keyword>
<gene>
    <name evidence="1" type="ORF">DOS84_10725</name>
</gene>
<dbReference type="Proteomes" id="UP000249177">
    <property type="component" value="Unassembled WGS sequence"/>
</dbReference>